<evidence type="ECO:0000313" key="2">
    <source>
        <dbReference type="EMBL" id="KAK9914473.1"/>
    </source>
</evidence>
<name>A0AAW1W1U1_RUBAR</name>
<feature type="compositionally biased region" description="Basic residues" evidence="1">
    <location>
        <begin position="666"/>
        <end position="677"/>
    </location>
</feature>
<dbReference type="AlphaFoldDB" id="A0AAW1W1U1"/>
<evidence type="ECO:0000256" key="1">
    <source>
        <dbReference type="SAM" id="MobiDB-lite"/>
    </source>
</evidence>
<accession>A0AAW1W1U1</accession>
<feature type="region of interest" description="Disordered" evidence="1">
    <location>
        <begin position="481"/>
        <end position="502"/>
    </location>
</feature>
<comment type="caution">
    <text evidence="2">The sequence shown here is derived from an EMBL/GenBank/DDBJ whole genome shotgun (WGS) entry which is preliminary data.</text>
</comment>
<feature type="region of interest" description="Disordered" evidence="1">
    <location>
        <begin position="265"/>
        <end position="305"/>
    </location>
</feature>
<feature type="region of interest" description="Disordered" evidence="1">
    <location>
        <begin position="1"/>
        <end position="40"/>
    </location>
</feature>
<dbReference type="InterPro" id="IPR017956">
    <property type="entry name" value="AT_hook_DNA-bd_motif"/>
</dbReference>
<feature type="compositionally biased region" description="Basic residues" evidence="1">
    <location>
        <begin position="590"/>
        <end position="604"/>
    </location>
</feature>
<proteinExistence type="predicted"/>
<keyword evidence="3" id="KW-1185">Reference proteome</keyword>
<protein>
    <submittedName>
        <fullName evidence="2">Uncharacterized protein</fullName>
    </submittedName>
</protein>
<reference evidence="2 3" key="1">
    <citation type="journal article" date="2023" name="G3 (Bethesda)">
        <title>A chromosome-length genome assembly and annotation of blackberry (Rubus argutus, cv. 'Hillquist').</title>
        <authorList>
            <person name="Bruna T."/>
            <person name="Aryal R."/>
            <person name="Dudchenko O."/>
            <person name="Sargent D.J."/>
            <person name="Mead D."/>
            <person name="Buti M."/>
            <person name="Cavallini A."/>
            <person name="Hytonen T."/>
            <person name="Andres J."/>
            <person name="Pham M."/>
            <person name="Weisz D."/>
            <person name="Mascagni F."/>
            <person name="Usai G."/>
            <person name="Natali L."/>
            <person name="Bassil N."/>
            <person name="Fernandez G.E."/>
            <person name="Lomsadze A."/>
            <person name="Armour M."/>
            <person name="Olukolu B."/>
            <person name="Poorten T."/>
            <person name="Britton C."/>
            <person name="Davik J."/>
            <person name="Ashrafi H."/>
            <person name="Aiden E.L."/>
            <person name="Borodovsky M."/>
            <person name="Worthington M."/>
        </authorList>
    </citation>
    <scope>NUCLEOTIDE SEQUENCE [LARGE SCALE GENOMIC DNA]</scope>
    <source>
        <strain evidence="2">PI 553951</strain>
    </source>
</reference>
<dbReference type="GO" id="GO:0003677">
    <property type="term" value="F:DNA binding"/>
    <property type="evidence" value="ECO:0007669"/>
    <property type="project" value="InterPro"/>
</dbReference>
<dbReference type="SMART" id="SM00384">
    <property type="entry name" value="AT_hook"/>
    <property type="match status" value="4"/>
</dbReference>
<dbReference type="PRINTS" id="PR00929">
    <property type="entry name" value="ATHOOK"/>
</dbReference>
<dbReference type="Proteomes" id="UP001457282">
    <property type="component" value="Unassembled WGS sequence"/>
</dbReference>
<evidence type="ECO:0000313" key="3">
    <source>
        <dbReference type="Proteomes" id="UP001457282"/>
    </source>
</evidence>
<feature type="region of interest" description="Disordered" evidence="1">
    <location>
        <begin position="223"/>
        <end position="247"/>
    </location>
</feature>
<feature type="compositionally biased region" description="Basic residues" evidence="1">
    <location>
        <begin position="270"/>
        <end position="293"/>
    </location>
</feature>
<feature type="region of interest" description="Disordered" evidence="1">
    <location>
        <begin position="583"/>
        <end position="677"/>
    </location>
</feature>
<feature type="compositionally biased region" description="Polar residues" evidence="1">
    <location>
        <begin position="623"/>
        <end position="637"/>
    </location>
</feature>
<gene>
    <name evidence="2" type="ORF">M0R45_038251</name>
</gene>
<feature type="compositionally biased region" description="Basic residues" evidence="1">
    <location>
        <begin position="229"/>
        <end position="242"/>
    </location>
</feature>
<organism evidence="2 3">
    <name type="scientific">Rubus argutus</name>
    <name type="common">Southern blackberry</name>
    <dbReference type="NCBI Taxonomy" id="59490"/>
    <lineage>
        <taxon>Eukaryota</taxon>
        <taxon>Viridiplantae</taxon>
        <taxon>Streptophyta</taxon>
        <taxon>Embryophyta</taxon>
        <taxon>Tracheophyta</taxon>
        <taxon>Spermatophyta</taxon>
        <taxon>Magnoliopsida</taxon>
        <taxon>eudicotyledons</taxon>
        <taxon>Gunneridae</taxon>
        <taxon>Pentapetalae</taxon>
        <taxon>rosids</taxon>
        <taxon>fabids</taxon>
        <taxon>Rosales</taxon>
        <taxon>Rosaceae</taxon>
        <taxon>Rosoideae</taxon>
        <taxon>Rosoideae incertae sedis</taxon>
        <taxon>Rubus</taxon>
    </lineage>
</organism>
<sequence length="677" mass="69487">MEKGKGFKEVSNGENGGGAEMGERRRKRVGGKSEEILGNGDLGFGSEEWFGSGNGSGGGGLSVGDEIARLFGEVGGGSDLGLDSEGVSFWGGGNGRATEVGGGFGGGQAFGLEEIQDGFGEKFQFGGGLGLDGSEGIHLWGNEGSCGFGVEGNQVLGSDIYAGKNGGEGMQGLFDRRGQFWGGEASGNVDSKGLEGCLNVNASGNKGEIGECWAANVEDRCGGGAQGSKGKRGRPKGSKNKKQTIGADEGIVGLSGIASVNVGGEEIVTPKRKQGRPKGSKNKKNGSKNKKKGLAGDENGGMPVLGEENNGLVAVASTGNKVGNVIMGQKRKLGPPKGSKAKRNRTAADGIEISVPSQPIGLEKEQSGKMVAIESGGLEVGNKKKGPAGDENGGMPVLGEENNGLVAVASTGNEVGNVIMGQKRKLGPPKGSKAKRNRTAADGIEISVPSQPIGLEKEQSGKMVAIESGGHEVGNEVLQLKKRRGRPRKEIPGSDGTNPMSNEIFGRTCSGGPMAFFMGLENEGPVLGSKGTENQDIPGNTVVANGGSNRTVLLTGLKNERPVLTGEKDMVICKEAFTGNEDGNEIIQPKGKRGRPKGLKHKKSASGNEIREVPREIMGAMSAGNQTDHMSLGNGRSNLAGKEDGDGGIPMETSVAIEVGNESVQVKKKRGRPKGGV</sequence>
<dbReference type="EMBL" id="JBEDUW010000007">
    <property type="protein sequence ID" value="KAK9914473.1"/>
    <property type="molecule type" value="Genomic_DNA"/>
</dbReference>